<name>A0ABU1G4Q4_9GAMM</name>
<dbReference type="EMBL" id="JARWAK010000013">
    <property type="protein sequence ID" value="MDR5867943.1"/>
    <property type="molecule type" value="Genomic_DNA"/>
</dbReference>
<evidence type="ECO:0000313" key="2">
    <source>
        <dbReference type="Proteomes" id="UP001264519"/>
    </source>
</evidence>
<organism evidence="1 2">
    <name type="scientific">Halomonas koreensis</name>
    <dbReference type="NCBI Taxonomy" id="245385"/>
    <lineage>
        <taxon>Bacteria</taxon>
        <taxon>Pseudomonadati</taxon>
        <taxon>Pseudomonadota</taxon>
        <taxon>Gammaproteobacteria</taxon>
        <taxon>Oceanospirillales</taxon>
        <taxon>Halomonadaceae</taxon>
        <taxon>Halomonas</taxon>
    </lineage>
</organism>
<reference evidence="1 2" key="1">
    <citation type="submission" date="2023-04" db="EMBL/GenBank/DDBJ databases">
        <title>A long-awaited taxogenomic arrangement of the family Halomonadaceae.</title>
        <authorList>
            <person name="De La Haba R."/>
            <person name="Chuvochina M."/>
            <person name="Wittouck S."/>
            <person name="Arahal D.R."/>
            <person name="Sanchez-Porro C."/>
            <person name="Hugenholtz P."/>
            <person name="Ventosa A."/>
        </authorList>
    </citation>
    <scope>NUCLEOTIDE SEQUENCE [LARGE SCALE GENOMIC DNA]</scope>
    <source>
        <strain evidence="1 2">DSM 23530</strain>
    </source>
</reference>
<proteinExistence type="predicted"/>
<sequence length="69" mass="7890">MTDIDYTQLPVQLFRMGVPDDHPIRSALCRLHEAEDRTELSPDKQGALIGSACLAVDREWRKLTKEVRP</sequence>
<gene>
    <name evidence="1" type="ORF">QC818_14215</name>
</gene>
<dbReference type="Proteomes" id="UP001264519">
    <property type="component" value="Unassembled WGS sequence"/>
</dbReference>
<accession>A0ABU1G4Q4</accession>
<keyword evidence="2" id="KW-1185">Reference proteome</keyword>
<comment type="caution">
    <text evidence="1">The sequence shown here is derived from an EMBL/GenBank/DDBJ whole genome shotgun (WGS) entry which is preliminary data.</text>
</comment>
<dbReference type="RefSeq" id="WP_309653524.1">
    <property type="nucleotide sequence ID" value="NZ_JARWAK010000013.1"/>
</dbReference>
<evidence type="ECO:0000313" key="1">
    <source>
        <dbReference type="EMBL" id="MDR5867943.1"/>
    </source>
</evidence>
<protein>
    <submittedName>
        <fullName evidence="1">Uncharacterized protein</fullName>
    </submittedName>
</protein>